<comment type="caution">
    <text evidence="2">The sequence shown here is derived from an EMBL/GenBank/DDBJ whole genome shotgun (WGS) entry which is preliminary data.</text>
</comment>
<dbReference type="Proteomes" id="UP001234343">
    <property type="component" value="Unassembled WGS sequence"/>
</dbReference>
<dbReference type="EMBL" id="JAUCBP010000010">
    <property type="protein sequence ID" value="MDM7861300.1"/>
    <property type="molecule type" value="Genomic_DNA"/>
</dbReference>
<proteinExistence type="predicted"/>
<sequence>MFAFVARHPILDKEKDVYAYELVFRDGKEGALPIHDERKTNYVTEHFHALGLDDISGDKKSFVNLNPETLLQGVPAILDPDRVIIELNRDPRSDVGLTDACKHAKNLGFQLALDDPQLLQRKSDVLPLIDIVKVDLQAHRLDILEHQLPRLADANLQLVAEAVNTYEDFANSQSLGFQLFQGYFFAKPEARLQRDLPASKLTLVDLMGESSSPEFNFERINQIIERDAALSYLLLRFINNPLINKRYKISSLRHALNYMGEVEIKKFIALLSLANLSDEKPLELTHMSLVRAKFFDLLSQRRQLRTDPPIGFLIGLFSLLDALLDQDLPDILHQLPLAEDVNQGLLGQDQEFAHYFTLVRAFESGLWLNVIKVAKALEIDQKELHSLYNQAIVWGNGVRQTLSSYFPARKITPSTI</sequence>
<dbReference type="Gene3D" id="3.20.20.450">
    <property type="entry name" value="EAL domain"/>
    <property type="match status" value="1"/>
</dbReference>
<reference evidence="2 3" key="1">
    <citation type="submission" date="2023-06" db="EMBL/GenBank/DDBJ databases">
        <title>Alteromonas sp. ASW11-36 isolated from intertidal sand.</title>
        <authorList>
            <person name="Li Y."/>
        </authorList>
    </citation>
    <scope>NUCLEOTIDE SEQUENCE [LARGE SCALE GENOMIC DNA]</scope>
    <source>
        <strain evidence="2 3">ASW11-36</strain>
    </source>
</reference>
<keyword evidence="3" id="KW-1185">Reference proteome</keyword>
<dbReference type="InterPro" id="IPR052340">
    <property type="entry name" value="RNase_Y/CdgJ"/>
</dbReference>
<evidence type="ECO:0000313" key="2">
    <source>
        <dbReference type="EMBL" id="MDM7861300.1"/>
    </source>
</evidence>
<dbReference type="InterPro" id="IPR035919">
    <property type="entry name" value="EAL_sf"/>
</dbReference>
<accession>A0ABT7SYR0</accession>
<dbReference type="SUPFAM" id="SSF141868">
    <property type="entry name" value="EAL domain-like"/>
    <property type="match status" value="1"/>
</dbReference>
<gene>
    <name evidence="2" type="ORF">QTP81_11905</name>
</gene>
<dbReference type="PIRSF" id="PIRSF003180">
    <property type="entry name" value="DiGMPpdiest_YuxH"/>
    <property type="match status" value="1"/>
</dbReference>
<dbReference type="PANTHER" id="PTHR33525">
    <property type="match status" value="1"/>
</dbReference>
<dbReference type="SUPFAM" id="SSF109604">
    <property type="entry name" value="HD-domain/PDEase-like"/>
    <property type="match status" value="1"/>
</dbReference>
<dbReference type="PANTHER" id="PTHR33525:SF4">
    <property type="entry name" value="CYCLIC DI-GMP PHOSPHODIESTERASE CDGJ"/>
    <property type="match status" value="1"/>
</dbReference>
<organism evidence="2 3">
    <name type="scientific">Alteromonas arenosi</name>
    <dbReference type="NCBI Taxonomy" id="3055817"/>
    <lineage>
        <taxon>Bacteria</taxon>
        <taxon>Pseudomonadati</taxon>
        <taxon>Pseudomonadota</taxon>
        <taxon>Gammaproteobacteria</taxon>
        <taxon>Alteromonadales</taxon>
        <taxon>Alteromonadaceae</taxon>
        <taxon>Alteromonas/Salinimonas group</taxon>
        <taxon>Alteromonas</taxon>
    </lineage>
</organism>
<feature type="domain" description="HDOD" evidence="1">
    <location>
        <begin position="196"/>
        <end position="383"/>
    </location>
</feature>
<protein>
    <submittedName>
        <fullName evidence="2">HDOD domain-containing protein</fullName>
    </submittedName>
</protein>
<dbReference type="InterPro" id="IPR014408">
    <property type="entry name" value="dGMP_Pdiesterase_EAL/HD-GYP"/>
</dbReference>
<dbReference type="InterPro" id="IPR013976">
    <property type="entry name" value="HDOD"/>
</dbReference>
<dbReference type="Pfam" id="PF08668">
    <property type="entry name" value="HDOD"/>
    <property type="match status" value="1"/>
</dbReference>
<dbReference type="RefSeq" id="WP_289365739.1">
    <property type="nucleotide sequence ID" value="NZ_JAUCBP010000010.1"/>
</dbReference>
<evidence type="ECO:0000259" key="1">
    <source>
        <dbReference type="PROSITE" id="PS51833"/>
    </source>
</evidence>
<dbReference type="PROSITE" id="PS51833">
    <property type="entry name" value="HDOD"/>
    <property type="match status" value="1"/>
</dbReference>
<evidence type="ECO:0000313" key="3">
    <source>
        <dbReference type="Proteomes" id="UP001234343"/>
    </source>
</evidence>
<name>A0ABT7SYR0_9ALTE</name>
<dbReference type="Gene3D" id="1.10.3210.10">
    <property type="entry name" value="Hypothetical protein af1432"/>
    <property type="match status" value="1"/>
</dbReference>